<reference evidence="1" key="1">
    <citation type="submission" date="2023-04" db="EMBL/GenBank/DDBJ databases">
        <title>Assessment of the microbiological origin of a defect in Grana Padano cheese.</title>
        <authorList>
            <person name="Zago M."/>
            <person name="Rossetti L."/>
            <person name="Bonvini B."/>
            <person name="Carminati D."/>
            <person name="Giraffa G."/>
        </authorList>
    </citation>
    <scope>NUCLEOTIDE SEQUENCE</scope>
    <source>
        <strain evidence="1">4990</strain>
    </source>
</reference>
<evidence type="ECO:0000313" key="1">
    <source>
        <dbReference type="EMBL" id="MDS1001997.1"/>
    </source>
</evidence>
<dbReference type="AlphaFoldDB" id="A0AAE4FI44"/>
<gene>
    <name evidence="1" type="ORF">P9J83_00540</name>
</gene>
<dbReference type="Proteomes" id="UP001182303">
    <property type="component" value="Unassembled WGS sequence"/>
</dbReference>
<sequence length="45" mass="5447">MLDIKDEEYARGFLYNSNLSDSSIISCLRVCRYYKEYLDEKIYLL</sequence>
<dbReference type="EMBL" id="JARUIS010000001">
    <property type="protein sequence ID" value="MDS1001997.1"/>
    <property type="molecule type" value="Genomic_DNA"/>
</dbReference>
<dbReference type="RefSeq" id="WP_163238270.1">
    <property type="nucleotide sequence ID" value="NZ_JARUIS010000001.1"/>
</dbReference>
<accession>A0AAE4FI44</accession>
<name>A0AAE4FI44_CLOSG</name>
<evidence type="ECO:0000313" key="2">
    <source>
        <dbReference type="Proteomes" id="UP001182303"/>
    </source>
</evidence>
<proteinExistence type="predicted"/>
<protein>
    <submittedName>
        <fullName evidence="1">Uncharacterized protein</fullName>
    </submittedName>
</protein>
<comment type="caution">
    <text evidence="1">The sequence shown here is derived from an EMBL/GenBank/DDBJ whole genome shotgun (WGS) entry which is preliminary data.</text>
</comment>
<organism evidence="1 2">
    <name type="scientific">Clostridium sporogenes</name>
    <dbReference type="NCBI Taxonomy" id="1509"/>
    <lineage>
        <taxon>Bacteria</taxon>
        <taxon>Bacillati</taxon>
        <taxon>Bacillota</taxon>
        <taxon>Clostridia</taxon>
        <taxon>Eubacteriales</taxon>
        <taxon>Clostridiaceae</taxon>
        <taxon>Clostridium</taxon>
    </lineage>
</organism>